<reference evidence="1 2" key="1">
    <citation type="submission" date="2024-04" db="EMBL/GenBank/DDBJ databases">
        <authorList>
            <person name="Wu Y.S."/>
            <person name="Zhang L."/>
        </authorList>
    </citation>
    <scope>NUCLEOTIDE SEQUENCE [LARGE SCALE GENOMIC DNA]</scope>
    <source>
        <strain evidence="1 2">KG-01</strain>
    </source>
</reference>
<keyword evidence="2" id="KW-1185">Reference proteome</keyword>
<proteinExistence type="predicted"/>
<dbReference type="EMBL" id="JBCEWA010000001">
    <property type="protein sequence ID" value="MEL5987194.1"/>
    <property type="molecule type" value="Genomic_DNA"/>
</dbReference>
<comment type="caution">
    <text evidence="1">The sequence shown here is derived from an EMBL/GenBank/DDBJ whole genome shotgun (WGS) entry which is preliminary data.</text>
</comment>
<sequence length="54" mass="6371">MKTGWDIRVKNIIPHKHKKNWNRAVARFQFFIANAKKESEIFAQSFLTIIGKVI</sequence>
<dbReference type="RefSeq" id="WP_165442635.1">
    <property type="nucleotide sequence ID" value="NZ_JALKQX010000001.1"/>
</dbReference>
<accession>A0ABU9LIJ1</accession>
<organism evidence="1 2">
    <name type="scientific">Kurthia gibsonii</name>
    <dbReference type="NCBI Taxonomy" id="33946"/>
    <lineage>
        <taxon>Bacteria</taxon>
        <taxon>Bacillati</taxon>
        <taxon>Bacillota</taxon>
        <taxon>Bacilli</taxon>
        <taxon>Bacillales</taxon>
        <taxon>Caryophanaceae</taxon>
        <taxon>Kurthia</taxon>
    </lineage>
</organism>
<protein>
    <submittedName>
        <fullName evidence="1">Uncharacterized protein</fullName>
    </submittedName>
</protein>
<gene>
    <name evidence="1" type="ORF">AAF454_01995</name>
</gene>
<name>A0ABU9LIJ1_9BACL</name>
<evidence type="ECO:0000313" key="1">
    <source>
        <dbReference type="EMBL" id="MEL5987194.1"/>
    </source>
</evidence>
<dbReference type="Proteomes" id="UP001398420">
    <property type="component" value="Unassembled WGS sequence"/>
</dbReference>
<evidence type="ECO:0000313" key="2">
    <source>
        <dbReference type="Proteomes" id="UP001398420"/>
    </source>
</evidence>